<name>G9HQ31_9ZZZZ</name>
<accession>G9HQ31</accession>
<sequence length="36" mass="4203">MLWSASMRIFASAFSTRGLGTRMLMYCSLPSRCWRK</sequence>
<protein>
    <submittedName>
        <fullName evidence="1">MMGP1</fullName>
    </submittedName>
</protein>
<evidence type="ECO:0000313" key="1">
    <source>
        <dbReference type="EMBL" id="AEO37465.1"/>
    </source>
</evidence>
<dbReference type="AlphaFoldDB" id="G9HQ31"/>
<gene>
    <name evidence="1" type="primary">mmgp1</name>
</gene>
<proteinExistence type="predicted"/>
<organism evidence="1">
    <name type="scientific">uncultured organism</name>
    <dbReference type="NCBI Taxonomy" id="155900"/>
    <lineage>
        <taxon>unclassified sequences</taxon>
        <taxon>environmental samples</taxon>
    </lineage>
</organism>
<dbReference type="EMBL" id="JN379817">
    <property type="protein sequence ID" value="AEO37465.1"/>
    <property type="molecule type" value="Genomic_DNA"/>
</dbReference>
<reference evidence="1" key="1">
    <citation type="submission" date="2011-07" db="EMBL/GenBank/DDBJ databases">
        <title>Peptides from marine metagenome.</title>
        <authorList>
            <person name="Pushpanathan M."/>
            <person name="Rajendhran J."/>
            <person name="Sundarakrishnan B."/>
            <person name="Jayachandran S."/>
            <person name="Gunasekaran P."/>
        </authorList>
    </citation>
    <scope>NUCLEOTIDE SEQUENCE</scope>
</reference>